<evidence type="ECO:0000313" key="1">
    <source>
        <dbReference type="EMBL" id="GAG20853.1"/>
    </source>
</evidence>
<name>X0W8B8_9ZZZZ</name>
<accession>X0W8B8</accession>
<protein>
    <submittedName>
        <fullName evidence="1">Uncharacterized protein</fullName>
    </submittedName>
</protein>
<feature type="non-terminal residue" evidence="1">
    <location>
        <position position="1"/>
    </location>
</feature>
<reference evidence="1" key="1">
    <citation type="journal article" date="2014" name="Front. Microbiol.">
        <title>High frequency of phylogenetically diverse reductive dehalogenase-homologous genes in deep subseafloor sedimentary metagenomes.</title>
        <authorList>
            <person name="Kawai M."/>
            <person name="Futagami T."/>
            <person name="Toyoda A."/>
            <person name="Takaki Y."/>
            <person name="Nishi S."/>
            <person name="Hori S."/>
            <person name="Arai W."/>
            <person name="Tsubouchi T."/>
            <person name="Morono Y."/>
            <person name="Uchiyama I."/>
            <person name="Ito T."/>
            <person name="Fujiyama A."/>
            <person name="Inagaki F."/>
            <person name="Takami H."/>
        </authorList>
    </citation>
    <scope>NUCLEOTIDE SEQUENCE</scope>
    <source>
        <strain evidence="1">Expedition CK06-06</strain>
    </source>
</reference>
<dbReference type="EMBL" id="BARS01036957">
    <property type="protein sequence ID" value="GAG20853.1"/>
    <property type="molecule type" value="Genomic_DNA"/>
</dbReference>
<proteinExistence type="predicted"/>
<gene>
    <name evidence="1" type="ORF">S01H1_56731</name>
</gene>
<comment type="caution">
    <text evidence="1">The sequence shown here is derived from an EMBL/GenBank/DDBJ whole genome shotgun (WGS) entry which is preliminary data.</text>
</comment>
<organism evidence="1">
    <name type="scientific">marine sediment metagenome</name>
    <dbReference type="NCBI Taxonomy" id="412755"/>
    <lineage>
        <taxon>unclassified sequences</taxon>
        <taxon>metagenomes</taxon>
        <taxon>ecological metagenomes</taxon>
    </lineage>
</organism>
<sequence>CKKIRDDNGNWETADAHFGQNFEAKFTHGICSECAKRLYPNLKF</sequence>
<dbReference type="AlphaFoldDB" id="X0W8B8"/>